<feature type="compositionally biased region" description="Low complexity" evidence="8">
    <location>
        <begin position="623"/>
        <end position="634"/>
    </location>
</feature>
<keyword evidence="6" id="KW-0539">Nucleus</keyword>
<evidence type="ECO:0000256" key="2">
    <source>
        <dbReference type="ARBA" id="ARBA00022737"/>
    </source>
</evidence>
<feature type="compositionally biased region" description="Low complexity" evidence="8">
    <location>
        <begin position="467"/>
        <end position="484"/>
    </location>
</feature>
<dbReference type="InterPro" id="IPR001005">
    <property type="entry name" value="SANT/Myb"/>
</dbReference>
<feature type="coiled-coil region" evidence="7">
    <location>
        <begin position="317"/>
        <end position="357"/>
    </location>
</feature>
<protein>
    <recommendedName>
        <fullName evidence="9">Myb-like domain-containing protein</fullName>
    </recommendedName>
</protein>
<dbReference type="EMBL" id="JAPFFM010000007">
    <property type="protein sequence ID" value="KAJ6757331.1"/>
    <property type="molecule type" value="Genomic_DNA"/>
</dbReference>
<dbReference type="SMART" id="SM00717">
    <property type="entry name" value="SANT"/>
    <property type="match status" value="2"/>
</dbReference>
<feature type="region of interest" description="Disordered" evidence="8">
    <location>
        <begin position="402"/>
        <end position="456"/>
    </location>
</feature>
<evidence type="ECO:0000256" key="8">
    <source>
        <dbReference type="SAM" id="MobiDB-lite"/>
    </source>
</evidence>
<reference evidence="10" key="1">
    <citation type="submission" date="2022-11" db="EMBL/GenBank/DDBJ databases">
        <authorList>
            <person name="Hyden B.L."/>
            <person name="Feng K."/>
            <person name="Yates T."/>
            <person name="Jawdy S."/>
            <person name="Smart L.B."/>
            <person name="Muchero W."/>
        </authorList>
    </citation>
    <scope>NUCLEOTIDE SEQUENCE</scope>
    <source>
        <tissue evidence="10">Shoot tip</tissue>
    </source>
</reference>
<keyword evidence="7" id="KW-0175">Coiled coil</keyword>
<dbReference type="Pfam" id="PF13837">
    <property type="entry name" value="Myb_DNA-bind_4"/>
    <property type="match status" value="2"/>
</dbReference>
<keyword evidence="3" id="KW-0805">Transcription regulation</keyword>
<proteinExistence type="predicted"/>
<evidence type="ECO:0000313" key="11">
    <source>
        <dbReference type="Proteomes" id="UP001151752"/>
    </source>
</evidence>
<keyword evidence="4" id="KW-0238">DNA-binding</keyword>
<feature type="compositionally biased region" description="Polar residues" evidence="8">
    <location>
        <begin position="429"/>
        <end position="456"/>
    </location>
</feature>
<name>A0A9Q1A481_9ROSI</name>
<evidence type="ECO:0000259" key="9">
    <source>
        <dbReference type="PROSITE" id="PS50090"/>
    </source>
</evidence>
<feature type="domain" description="Myb-like" evidence="9">
    <location>
        <begin position="507"/>
        <end position="566"/>
    </location>
</feature>
<feature type="region of interest" description="Disordered" evidence="8">
    <location>
        <begin position="221"/>
        <end position="284"/>
    </location>
</feature>
<keyword evidence="2" id="KW-0677">Repeat</keyword>
<evidence type="ECO:0000313" key="10">
    <source>
        <dbReference type="EMBL" id="KAJ6757331.1"/>
    </source>
</evidence>
<sequence length="654" mass="74305">MRERDESFCSFVRYHFLVCQFTATNQGEQGKVAGRTQTRRTKMFEGVPEQFHQFMASRTAASLPPPFPLLQGSSNSATYPSFYPYSTTSSQQVPVLQPSFLHPLHQGSPASKDGEKQENNLQVAMNLDQFERGRSIAELVNPWSNDEVLALLRIRSSMETLFPEFTWEHVSRKLAEVGFKRSAEKCKEKFEEESRYFNSNINYHKNYRTSFGELEEIYHGDQNPRQEVTAGERNKKIDKPGTEDEEQDKMRQNLEEETRIDQTVGNQTDDQDNNGKLALVEKSKSNKRKREEKFEIFKRLCEDIVSTMMAQQEEMHNKLLEDMVKRDEEKVAKEEARKKLEMDRIDKELEIRAHEQALASDRQATLIKFLKKFTSSDPSAEIVGEKTAPDLVIPNSLNASSSSSLVRAQNPNPVSNDSQAKAPTPSILDKTNTSWTENQEPRNPTSTLAPNIPQVPTTSNTLAVLAPQNPNSLNSQSSSSGPPNALLIYKKVQAKSTSNDKDDIGKRWPRDEVLALISLRCTLYTNNEDKDGSAKAPLWERISQGMLESGYRRSAKRCKEKWENINKYFRKTKDVNKKRSMDSRTCPYFHQLSALYNQGTLVAPDNRSTSPENPSNLSETRHSSSSQNGTSNSTVHVGDGERNMAQAPPFDFEF</sequence>
<organism evidence="10 11">
    <name type="scientific">Salix koriyanagi</name>
    <dbReference type="NCBI Taxonomy" id="2511006"/>
    <lineage>
        <taxon>Eukaryota</taxon>
        <taxon>Viridiplantae</taxon>
        <taxon>Streptophyta</taxon>
        <taxon>Embryophyta</taxon>
        <taxon>Tracheophyta</taxon>
        <taxon>Spermatophyta</taxon>
        <taxon>Magnoliopsida</taxon>
        <taxon>eudicotyledons</taxon>
        <taxon>Gunneridae</taxon>
        <taxon>Pentapetalae</taxon>
        <taxon>rosids</taxon>
        <taxon>fabids</taxon>
        <taxon>Malpighiales</taxon>
        <taxon>Salicaceae</taxon>
        <taxon>Saliceae</taxon>
        <taxon>Salix</taxon>
    </lineage>
</organism>
<dbReference type="GO" id="GO:0005634">
    <property type="term" value="C:nucleus"/>
    <property type="evidence" value="ECO:0007669"/>
    <property type="project" value="UniProtKB-SubCell"/>
</dbReference>
<dbReference type="InterPro" id="IPR044822">
    <property type="entry name" value="Myb_DNA-bind_4"/>
</dbReference>
<feature type="compositionally biased region" description="Polar residues" evidence="8">
    <location>
        <begin position="602"/>
        <end position="618"/>
    </location>
</feature>
<dbReference type="GO" id="GO:0006355">
    <property type="term" value="P:regulation of DNA-templated transcription"/>
    <property type="evidence" value="ECO:0007669"/>
    <property type="project" value="UniProtKB-ARBA"/>
</dbReference>
<comment type="subcellular location">
    <subcellularLocation>
        <location evidence="1">Nucleus</location>
    </subcellularLocation>
</comment>
<feature type="region of interest" description="Disordered" evidence="8">
    <location>
        <begin position="465"/>
        <end position="484"/>
    </location>
</feature>
<evidence type="ECO:0000256" key="7">
    <source>
        <dbReference type="SAM" id="Coils"/>
    </source>
</evidence>
<evidence type="ECO:0000256" key="5">
    <source>
        <dbReference type="ARBA" id="ARBA00023163"/>
    </source>
</evidence>
<evidence type="ECO:0000256" key="6">
    <source>
        <dbReference type="ARBA" id="ARBA00023242"/>
    </source>
</evidence>
<dbReference type="GO" id="GO:0003677">
    <property type="term" value="F:DNA binding"/>
    <property type="evidence" value="ECO:0007669"/>
    <property type="project" value="UniProtKB-KW"/>
</dbReference>
<dbReference type="Proteomes" id="UP001151752">
    <property type="component" value="Chromosome 13"/>
</dbReference>
<dbReference type="CDD" id="cd12203">
    <property type="entry name" value="GT1"/>
    <property type="match status" value="1"/>
</dbReference>
<evidence type="ECO:0000256" key="3">
    <source>
        <dbReference type="ARBA" id="ARBA00023015"/>
    </source>
</evidence>
<keyword evidence="11" id="KW-1185">Reference proteome</keyword>
<dbReference type="PANTHER" id="PTHR21654:SF61">
    <property type="entry name" value="TRIHELIX TRANSCRIPTION FACTOR GTL2"/>
    <property type="match status" value="1"/>
</dbReference>
<evidence type="ECO:0000256" key="4">
    <source>
        <dbReference type="ARBA" id="ARBA00023125"/>
    </source>
</evidence>
<comment type="caution">
    <text evidence="10">The sequence shown here is derived from an EMBL/GenBank/DDBJ whole genome shotgun (WGS) entry which is preliminary data.</text>
</comment>
<accession>A0A9Q1A481</accession>
<feature type="domain" description="Myb-like" evidence="9">
    <location>
        <begin position="141"/>
        <end position="194"/>
    </location>
</feature>
<feature type="compositionally biased region" description="Basic and acidic residues" evidence="8">
    <location>
        <begin position="221"/>
        <end position="260"/>
    </location>
</feature>
<keyword evidence="5" id="KW-0804">Transcription</keyword>
<dbReference type="AlphaFoldDB" id="A0A9Q1A481"/>
<reference evidence="10" key="2">
    <citation type="journal article" date="2023" name="Int. J. Mol. Sci.">
        <title>De Novo Assembly and Annotation of 11 Diverse Shrub Willow (Salix) Genomes Reveals Novel Gene Organization in Sex-Linked Regions.</title>
        <authorList>
            <person name="Hyden B."/>
            <person name="Feng K."/>
            <person name="Yates T.B."/>
            <person name="Jawdy S."/>
            <person name="Cereghino C."/>
            <person name="Smart L.B."/>
            <person name="Muchero W."/>
        </authorList>
    </citation>
    <scope>NUCLEOTIDE SEQUENCE</scope>
    <source>
        <tissue evidence="10">Shoot tip</tissue>
    </source>
</reference>
<gene>
    <name evidence="10" type="ORF">OIU74_026558</name>
</gene>
<dbReference type="Gene3D" id="1.10.10.60">
    <property type="entry name" value="Homeodomain-like"/>
    <property type="match status" value="2"/>
</dbReference>
<evidence type="ECO:0000256" key="1">
    <source>
        <dbReference type="ARBA" id="ARBA00004123"/>
    </source>
</evidence>
<feature type="region of interest" description="Disordered" evidence="8">
    <location>
        <begin position="602"/>
        <end position="654"/>
    </location>
</feature>
<dbReference type="PROSITE" id="PS50090">
    <property type="entry name" value="MYB_LIKE"/>
    <property type="match status" value="2"/>
</dbReference>
<feature type="compositionally biased region" description="Polar residues" evidence="8">
    <location>
        <begin position="406"/>
        <end position="421"/>
    </location>
</feature>
<dbReference type="PANTHER" id="PTHR21654">
    <property type="entry name" value="FI21293P1"/>
    <property type="match status" value="1"/>
</dbReference>
<dbReference type="FunFam" id="1.10.10.60:FF:000061">
    <property type="entry name" value="Trihelix transcription factor GT-2"/>
    <property type="match status" value="2"/>
</dbReference>